<dbReference type="Pfam" id="PF05036">
    <property type="entry name" value="SPOR"/>
    <property type="match status" value="1"/>
</dbReference>
<evidence type="ECO:0000256" key="1">
    <source>
        <dbReference type="SAM" id="MobiDB-lite"/>
    </source>
</evidence>
<keyword evidence="4" id="KW-1185">Reference proteome</keyword>
<proteinExistence type="predicted"/>
<accession>A0A918DPH0</accession>
<dbReference type="InterPro" id="IPR052521">
    <property type="entry name" value="Cell_div_SPOR-domain"/>
</dbReference>
<dbReference type="Gene3D" id="3.30.70.1070">
    <property type="entry name" value="Sporulation related repeat"/>
    <property type="match status" value="1"/>
</dbReference>
<reference evidence="3 4" key="1">
    <citation type="journal article" date="2014" name="Int. J. Syst. Evol. Microbiol.">
        <title>Complete genome sequence of Corynebacterium casei LMG S-19264T (=DSM 44701T), isolated from a smear-ripened cheese.</title>
        <authorList>
            <consortium name="US DOE Joint Genome Institute (JGI-PGF)"/>
            <person name="Walter F."/>
            <person name="Albersmeier A."/>
            <person name="Kalinowski J."/>
            <person name="Ruckert C."/>
        </authorList>
    </citation>
    <scope>NUCLEOTIDE SEQUENCE [LARGE SCALE GENOMIC DNA]</scope>
    <source>
        <strain evidence="3 4">CGMCC 1.7286</strain>
    </source>
</reference>
<dbReference type="PROSITE" id="PS51724">
    <property type="entry name" value="SPOR"/>
    <property type="match status" value="1"/>
</dbReference>
<evidence type="ECO:0000313" key="4">
    <source>
        <dbReference type="Proteomes" id="UP000599578"/>
    </source>
</evidence>
<comment type="caution">
    <text evidence="3">The sequence shown here is derived from an EMBL/GenBank/DDBJ whole genome shotgun (WGS) entry which is preliminary data.</text>
</comment>
<feature type="compositionally biased region" description="Low complexity" evidence="1">
    <location>
        <begin position="14"/>
        <end position="30"/>
    </location>
</feature>
<dbReference type="AlphaFoldDB" id="A0A918DPH0"/>
<dbReference type="InterPro" id="IPR036680">
    <property type="entry name" value="SPOR-like_sf"/>
</dbReference>
<dbReference type="GO" id="GO:0030428">
    <property type="term" value="C:cell septum"/>
    <property type="evidence" value="ECO:0007669"/>
    <property type="project" value="TreeGrafter"/>
</dbReference>
<evidence type="ECO:0000313" key="3">
    <source>
        <dbReference type="EMBL" id="GGO78287.1"/>
    </source>
</evidence>
<dbReference type="SUPFAM" id="SSF110997">
    <property type="entry name" value="Sporulation related repeat"/>
    <property type="match status" value="1"/>
</dbReference>
<dbReference type="EMBL" id="BMLT01000002">
    <property type="protein sequence ID" value="GGO78287.1"/>
    <property type="molecule type" value="Genomic_DNA"/>
</dbReference>
<protein>
    <recommendedName>
        <fullName evidence="2">SPOR domain-containing protein</fullName>
    </recommendedName>
</protein>
<dbReference type="InterPro" id="IPR007730">
    <property type="entry name" value="SPOR-like_dom"/>
</dbReference>
<feature type="domain" description="SPOR" evidence="2">
    <location>
        <begin position="132"/>
        <end position="211"/>
    </location>
</feature>
<dbReference type="Proteomes" id="UP000599578">
    <property type="component" value="Unassembled WGS sequence"/>
</dbReference>
<gene>
    <name evidence="3" type="ORF">GCM10011348_09850</name>
</gene>
<dbReference type="GO" id="GO:0032153">
    <property type="term" value="C:cell division site"/>
    <property type="evidence" value="ECO:0007669"/>
    <property type="project" value="TreeGrafter"/>
</dbReference>
<dbReference type="RefSeq" id="WP_188858937.1">
    <property type="nucleotide sequence ID" value="NZ_BMLT01000002.1"/>
</dbReference>
<dbReference type="PANTHER" id="PTHR38687">
    <property type="entry name" value="CELL DIVISION PROTEIN DEDD-RELATED"/>
    <property type="match status" value="1"/>
</dbReference>
<dbReference type="GO" id="GO:0032506">
    <property type="term" value="P:cytokinetic process"/>
    <property type="evidence" value="ECO:0007669"/>
    <property type="project" value="TreeGrafter"/>
</dbReference>
<dbReference type="GO" id="GO:0042834">
    <property type="term" value="F:peptidoglycan binding"/>
    <property type="evidence" value="ECO:0007669"/>
    <property type="project" value="InterPro"/>
</dbReference>
<evidence type="ECO:0000259" key="2">
    <source>
        <dbReference type="PROSITE" id="PS51724"/>
    </source>
</evidence>
<name>A0A918DPH0_9GAMM</name>
<organism evidence="3 4">
    <name type="scientific">Marinobacterium nitratireducens</name>
    <dbReference type="NCBI Taxonomy" id="518897"/>
    <lineage>
        <taxon>Bacteria</taxon>
        <taxon>Pseudomonadati</taxon>
        <taxon>Pseudomonadota</taxon>
        <taxon>Gammaproteobacteria</taxon>
        <taxon>Oceanospirillales</taxon>
        <taxon>Oceanospirillaceae</taxon>
        <taxon>Marinobacterium</taxon>
    </lineage>
</organism>
<feature type="region of interest" description="Disordered" evidence="1">
    <location>
        <begin position="71"/>
        <end position="99"/>
    </location>
</feature>
<dbReference type="PANTHER" id="PTHR38687:SF1">
    <property type="entry name" value="CELL DIVISION PROTEIN DEDD"/>
    <property type="match status" value="1"/>
</dbReference>
<feature type="region of interest" description="Disordered" evidence="1">
    <location>
        <begin position="1"/>
        <end position="38"/>
    </location>
</feature>
<sequence length="211" mass="22849">MASRKDFAQKKKGASGASRSRASAPAKPARSAPPPRRAPRTLLLVTLVAVGGLGWGLYQLTGMQSPAATQSLTVPAPPAPTPAPVVTAKPEPAPAPAEVPEAQRRFEFYEMLPRSEVEAPKVDAYKSTPRTAKLEHSYLLQAGSFRNPADAERMRAQLLLAGLPNVTTSRVVGSNGTWYRVRTGPFTNRQELNKAENKMVKLSIQPMQIRQ</sequence>